<dbReference type="SUPFAM" id="SSF55979">
    <property type="entry name" value="DNA clamp"/>
    <property type="match status" value="3"/>
</dbReference>
<proteinExistence type="inferred from homology"/>
<dbReference type="NCBIfam" id="TIGR00663">
    <property type="entry name" value="dnan"/>
    <property type="match status" value="1"/>
</dbReference>
<evidence type="ECO:0000259" key="10">
    <source>
        <dbReference type="Pfam" id="PF00712"/>
    </source>
</evidence>
<comment type="function">
    <text evidence="9">Confers DNA tethering and processivity to DNA polymerases and other proteins. Acts as a clamp, forming a ring around DNA (a reaction catalyzed by the clamp-loading complex) which diffuses in an ATP-independent manner freely and bidirectionally along dsDNA. Initially characterized for its ability to contact the catalytic subunit of DNA polymerase III (Pol III), a complex, multichain enzyme responsible for most of the replicative synthesis in bacteria; Pol III exhibits 3'-5' exonuclease proofreading activity. The beta chain is required for initiation of replication as well as for processivity of DNA replication.</text>
</comment>
<keyword evidence="7 9" id="KW-0239">DNA-directed DNA polymerase</keyword>
<evidence type="ECO:0000256" key="1">
    <source>
        <dbReference type="ARBA" id="ARBA00004496"/>
    </source>
</evidence>
<reference evidence="13 14" key="1">
    <citation type="submission" date="2015-02" db="EMBL/GenBank/DDBJ databases">
        <title>Draft genome sequences of ten Microbacterium spp. with emphasis on heavy metal contaminated environments.</title>
        <authorList>
            <person name="Corretto E."/>
        </authorList>
    </citation>
    <scope>NUCLEOTIDE SEQUENCE [LARGE SCALE GENOMIC DNA]</scope>
    <source>
        <strain evidence="13 14">BEL163</strain>
    </source>
</reference>
<dbReference type="PANTHER" id="PTHR30478:SF0">
    <property type="entry name" value="BETA SLIDING CLAMP"/>
    <property type="match status" value="1"/>
</dbReference>
<accession>A0A0F0KPS6</accession>
<gene>
    <name evidence="13" type="primary">dnaN</name>
    <name evidence="13" type="ORF">RN51_01616</name>
</gene>
<dbReference type="CDD" id="cd00140">
    <property type="entry name" value="beta_clamp"/>
    <property type="match status" value="1"/>
</dbReference>
<dbReference type="PANTHER" id="PTHR30478">
    <property type="entry name" value="DNA POLYMERASE III SUBUNIT BETA"/>
    <property type="match status" value="1"/>
</dbReference>
<dbReference type="GO" id="GO:0006271">
    <property type="term" value="P:DNA strand elongation involved in DNA replication"/>
    <property type="evidence" value="ECO:0007669"/>
    <property type="project" value="TreeGrafter"/>
</dbReference>
<dbReference type="InterPro" id="IPR022637">
    <property type="entry name" value="DNA_polIII_beta_cen"/>
</dbReference>
<comment type="similarity">
    <text evidence="2 9">Belongs to the beta sliding clamp family.</text>
</comment>
<dbReference type="PIRSF" id="PIRSF000804">
    <property type="entry name" value="DNA_pol_III_b"/>
    <property type="match status" value="1"/>
</dbReference>
<keyword evidence="4 9" id="KW-0808">Transferase</keyword>
<dbReference type="Pfam" id="PF02767">
    <property type="entry name" value="DNA_pol3_beta_2"/>
    <property type="match status" value="1"/>
</dbReference>
<evidence type="ECO:0000256" key="4">
    <source>
        <dbReference type="ARBA" id="ARBA00022679"/>
    </source>
</evidence>
<dbReference type="GO" id="GO:0005737">
    <property type="term" value="C:cytoplasm"/>
    <property type="evidence" value="ECO:0007669"/>
    <property type="project" value="UniProtKB-SubCell"/>
</dbReference>
<evidence type="ECO:0000256" key="2">
    <source>
        <dbReference type="ARBA" id="ARBA00010752"/>
    </source>
</evidence>
<keyword evidence="3 9" id="KW-0963">Cytoplasm</keyword>
<evidence type="ECO:0000313" key="13">
    <source>
        <dbReference type="EMBL" id="KJL22873.1"/>
    </source>
</evidence>
<keyword evidence="6 9" id="KW-0235">DNA replication</keyword>
<dbReference type="EMBL" id="JYIV01000024">
    <property type="protein sequence ID" value="KJL22873.1"/>
    <property type="molecule type" value="Genomic_DNA"/>
</dbReference>
<dbReference type="InterPro" id="IPR022634">
    <property type="entry name" value="DNA_polIII_beta_N"/>
</dbReference>
<feature type="domain" description="DNA polymerase III beta sliding clamp central" evidence="11">
    <location>
        <begin position="153"/>
        <end position="268"/>
    </location>
</feature>
<dbReference type="InterPro" id="IPR046938">
    <property type="entry name" value="DNA_clamp_sf"/>
</dbReference>
<dbReference type="GO" id="GO:0009360">
    <property type="term" value="C:DNA polymerase III complex"/>
    <property type="evidence" value="ECO:0007669"/>
    <property type="project" value="InterPro"/>
</dbReference>
<dbReference type="InterPro" id="IPR001001">
    <property type="entry name" value="DNA_polIII_beta"/>
</dbReference>
<evidence type="ECO:0000259" key="12">
    <source>
        <dbReference type="Pfam" id="PF02768"/>
    </source>
</evidence>
<keyword evidence="8" id="KW-0238">DNA-binding</keyword>
<dbReference type="PATRIC" id="fig|82380.10.peg.1625"/>
<evidence type="ECO:0000256" key="6">
    <source>
        <dbReference type="ARBA" id="ARBA00022705"/>
    </source>
</evidence>
<evidence type="ECO:0000256" key="3">
    <source>
        <dbReference type="ARBA" id="ARBA00022490"/>
    </source>
</evidence>
<evidence type="ECO:0000256" key="8">
    <source>
        <dbReference type="ARBA" id="ARBA00023125"/>
    </source>
</evidence>
<dbReference type="Proteomes" id="UP000033725">
    <property type="component" value="Unassembled WGS sequence"/>
</dbReference>
<comment type="subunit">
    <text evidence="9">Forms a ring-shaped head-to-tail homodimer around DNA.</text>
</comment>
<protein>
    <recommendedName>
        <fullName evidence="9">Beta sliding clamp</fullName>
    </recommendedName>
</protein>
<feature type="domain" description="DNA polymerase III beta sliding clamp C-terminal" evidence="12">
    <location>
        <begin position="271"/>
        <end position="377"/>
    </location>
</feature>
<dbReference type="Pfam" id="PF00712">
    <property type="entry name" value="DNA_pol3_beta"/>
    <property type="match status" value="1"/>
</dbReference>
<organism evidence="13 14">
    <name type="scientific">Microbacterium oxydans</name>
    <dbReference type="NCBI Taxonomy" id="82380"/>
    <lineage>
        <taxon>Bacteria</taxon>
        <taxon>Bacillati</taxon>
        <taxon>Actinomycetota</taxon>
        <taxon>Actinomycetes</taxon>
        <taxon>Micrococcales</taxon>
        <taxon>Microbacteriaceae</taxon>
        <taxon>Microbacterium</taxon>
    </lineage>
</organism>
<dbReference type="Gene3D" id="3.10.150.10">
    <property type="entry name" value="DNA Polymerase III, subunit A, domain 2"/>
    <property type="match status" value="3"/>
</dbReference>
<dbReference type="GO" id="GO:0008408">
    <property type="term" value="F:3'-5' exonuclease activity"/>
    <property type="evidence" value="ECO:0007669"/>
    <property type="project" value="InterPro"/>
</dbReference>
<evidence type="ECO:0000259" key="11">
    <source>
        <dbReference type="Pfam" id="PF02767"/>
    </source>
</evidence>
<comment type="subcellular location">
    <subcellularLocation>
        <location evidence="1 9">Cytoplasm</location>
    </subcellularLocation>
</comment>
<dbReference type="SMART" id="SM00480">
    <property type="entry name" value="POL3Bc"/>
    <property type="match status" value="1"/>
</dbReference>
<evidence type="ECO:0000256" key="5">
    <source>
        <dbReference type="ARBA" id="ARBA00022695"/>
    </source>
</evidence>
<dbReference type="GO" id="GO:0003677">
    <property type="term" value="F:DNA binding"/>
    <property type="evidence" value="ECO:0007669"/>
    <property type="project" value="UniProtKB-UniRule"/>
</dbReference>
<sequence>MGLAWEALHRQADDNASQFDDKGAPVRFQVNRDVFSEAVSFVVKLLPQRNPQPILAGVLIEADGSGLTLSAFDYEASARTTIEATVETPGTILVHGRLLSDIASRLPNAPIEIAVEEDGGIAVTCGSARFTLAAMPVEEYPSIPEVTGSSGVVPADDFGTAIAQVGFAASRDDVTPVLTGVQLEVSGQTLSLVATDRYRVSLRDVPWDGEAVDATALVPARTLLEVGKTFGHAGTIQIAFSGAGDREIIAFTAGNKTVTSLLIKGNFPPVRRLFPEQTDHYAVVNTADLVEAVRRVSLVLDRAAPLRFTFSHDSVTMDASGGDHARASESVDAILSGGDEVTLGLNPQYLIEALGAVKSEFVRVTFTSSDNANKLSPVLITSQTSVDQAGLDSFKYLLQPNLLLR</sequence>
<evidence type="ECO:0000256" key="9">
    <source>
        <dbReference type="PIRNR" id="PIRNR000804"/>
    </source>
</evidence>
<name>A0A0F0KPS6_9MICO</name>
<dbReference type="InterPro" id="IPR022635">
    <property type="entry name" value="DNA_polIII_beta_C"/>
</dbReference>
<dbReference type="Pfam" id="PF02768">
    <property type="entry name" value="DNA_pol3_beta_3"/>
    <property type="match status" value="1"/>
</dbReference>
<keyword evidence="5 9" id="KW-0548">Nucleotidyltransferase</keyword>
<feature type="domain" description="DNA polymerase III beta sliding clamp N-terminal" evidence="10">
    <location>
        <begin position="27"/>
        <end position="144"/>
    </location>
</feature>
<evidence type="ECO:0000313" key="14">
    <source>
        <dbReference type="Proteomes" id="UP000033725"/>
    </source>
</evidence>
<comment type="caution">
    <text evidence="13">The sequence shown here is derived from an EMBL/GenBank/DDBJ whole genome shotgun (WGS) entry which is preliminary data.</text>
</comment>
<dbReference type="AlphaFoldDB" id="A0A0F0KPS6"/>
<dbReference type="GO" id="GO:0003887">
    <property type="term" value="F:DNA-directed DNA polymerase activity"/>
    <property type="evidence" value="ECO:0007669"/>
    <property type="project" value="UniProtKB-UniRule"/>
</dbReference>
<evidence type="ECO:0000256" key="7">
    <source>
        <dbReference type="ARBA" id="ARBA00022932"/>
    </source>
</evidence>